<comment type="caution">
    <text evidence="1">The sequence shown here is derived from an EMBL/GenBank/DDBJ whole genome shotgun (WGS) entry which is preliminary data.</text>
</comment>
<proteinExistence type="predicted"/>
<gene>
    <name evidence="1" type="ORF">ORJ04_05935</name>
</gene>
<organism evidence="1 2">
    <name type="scientific">Rheinheimera baltica</name>
    <dbReference type="NCBI Taxonomy" id="67576"/>
    <lineage>
        <taxon>Bacteria</taxon>
        <taxon>Pseudomonadati</taxon>
        <taxon>Pseudomonadota</taxon>
        <taxon>Gammaproteobacteria</taxon>
        <taxon>Chromatiales</taxon>
        <taxon>Chromatiaceae</taxon>
        <taxon>Rheinheimera</taxon>
    </lineage>
</organism>
<keyword evidence="2" id="KW-1185">Reference proteome</keyword>
<dbReference type="Proteomes" id="UP001231109">
    <property type="component" value="Unassembled WGS sequence"/>
</dbReference>
<protein>
    <submittedName>
        <fullName evidence="1">Uncharacterized protein</fullName>
    </submittedName>
</protein>
<accession>A0ABT9HWI1</accession>
<reference evidence="1 2" key="1">
    <citation type="submission" date="2022-11" db="EMBL/GenBank/DDBJ databases">
        <title>Viruses from the air-sea interface of a natural surface slick.</title>
        <authorList>
            <person name="Rahlff J."/>
            <person name="Holmfeldt K."/>
        </authorList>
    </citation>
    <scope>NUCLEOTIDE SEQUENCE [LARGE SCALE GENOMIC DNA]</scope>
    <source>
        <strain evidence="1 2">SMS4</strain>
    </source>
</reference>
<dbReference type="RefSeq" id="WP_305974481.1">
    <property type="nucleotide sequence ID" value="NZ_JAPJDZ010000009.1"/>
</dbReference>
<evidence type="ECO:0000313" key="1">
    <source>
        <dbReference type="EMBL" id="MDP5135487.1"/>
    </source>
</evidence>
<dbReference type="EMBL" id="JAPJDZ010000009">
    <property type="protein sequence ID" value="MDP5135487.1"/>
    <property type="molecule type" value="Genomic_DNA"/>
</dbReference>
<evidence type="ECO:0000313" key="2">
    <source>
        <dbReference type="Proteomes" id="UP001231109"/>
    </source>
</evidence>
<name>A0ABT9HWI1_9GAMM</name>
<sequence>MALSNAERQRLHRHKVKTLLSNPLRNDDELKDALYRAYYKAYWRVHNPDFASCSHYQEGVSWMRRYIEKELGIDLGPYRVPGEGGSA</sequence>